<reference evidence="8 10" key="1">
    <citation type="submission" date="2017-11" db="EMBL/GenBank/DDBJ databases">
        <authorList>
            <person name="Han C.G."/>
        </authorList>
    </citation>
    <scope>NUCLEOTIDE SEQUENCE [LARGE SCALE GENOMIC DNA]</scope>
    <source>
        <strain evidence="8 10">HCNT1</strain>
    </source>
</reference>
<evidence type="ECO:0000256" key="2">
    <source>
        <dbReference type="ARBA" id="ARBA00023015"/>
    </source>
</evidence>
<dbReference type="SMART" id="SM00422">
    <property type="entry name" value="HTH_MERR"/>
    <property type="match status" value="1"/>
</dbReference>
<comment type="caution">
    <text evidence="8">The sequence shown here is derived from an EMBL/GenBank/DDBJ whole genome shotgun (WGS) entry which is preliminary data.</text>
</comment>
<feature type="region of interest" description="Disordered" evidence="6">
    <location>
        <begin position="127"/>
        <end position="147"/>
    </location>
</feature>
<dbReference type="Proteomes" id="UP000294576">
    <property type="component" value="Unassembled WGS sequence"/>
</dbReference>
<evidence type="ECO:0000256" key="6">
    <source>
        <dbReference type="SAM" id="MobiDB-lite"/>
    </source>
</evidence>
<accession>A0A2N0CY67</accession>
<sequence>MNQKKSINIAEAACLAGVAASTVRLWEKQGLITPDRSENGHRRYDADQLTRLKRIASLRRDSRINIAAIREKLEVGGASPKAAKPRDATDATPEMTKLEQLEDENARLKRRIGTLERKMSAVREILEVEESSPEAGTPGEASNAISE</sequence>
<dbReference type="AlphaFoldDB" id="A0A2N0CY67"/>
<dbReference type="Gene3D" id="1.10.1660.10">
    <property type="match status" value="1"/>
</dbReference>
<dbReference type="CDD" id="cd00592">
    <property type="entry name" value="HTH_MerR-like"/>
    <property type="match status" value="1"/>
</dbReference>
<feature type="coiled-coil region" evidence="5">
    <location>
        <begin position="98"/>
        <end position="125"/>
    </location>
</feature>
<organism evidence="8 10">
    <name type="scientific">Rhizobium sullae</name>
    <name type="common">Rhizobium hedysari</name>
    <dbReference type="NCBI Taxonomy" id="50338"/>
    <lineage>
        <taxon>Bacteria</taxon>
        <taxon>Pseudomonadati</taxon>
        <taxon>Pseudomonadota</taxon>
        <taxon>Alphaproteobacteria</taxon>
        <taxon>Hyphomicrobiales</taxon>
        <taxon>Rhizobiaceae</taxon>
        <taxon>Rhizobium/Agrobacterium group</taxon>
        <taxon>Rhizobium</taxon>
    </lineage>
</organism>
<dbReference type="PANTHER" id="PTHR30204:SF69">
    <property type="entry name" value="MERR-FAMILY TRANSCRIPTIONAL REGULATOR"/>
    <property type="match status" value="1"/>
</dbReference>
<feature type="domain" description="HTH merR-type" evidence="7">
    <location>
        <begin position="6"/>
        <end position="75"/>
    </location>
</feature>
<dbReference type="PANTHER" id="PTHR30204">
    <property type="entry name" value="REDOX-CYCLING DRUG-SENSING TRANSCRIPTIONAL ACTIVATOR SOXR"/>
    <property type="match status" value="1"/>
</dbReference>
<dbReference type="Proteomes" id="UP000232164">
    <property type="component" value="Unassembled WGS sequence"/>
</dbReference>
<evidence type="ECO:0000313" key="11">
    <source>
        <dbReference type="Proteomes" id="UP000294576"/>
    </source>
</evidence>
<dbReference type="GO" id="GO:0003677">
    <property type="term" value="F:DNA binding"/>
    <property type="evidence" value="ECO:0007669"/>
    <property type="project" value="UniProtKB-KW"/>
</dbReference>
<gene>
    <name evidence="8" type="ORF">CWR43_36465</name>
    <name evidence="9" type="ORF">EV132_13538</name>
</gene>
<evidence type="ECO:0000256" key="3">
    <source>
        <dbReference type="ARBA" id="ARBA00023125"/>
    </source>
</evidence>
<keyword evidence="1" id="KW-0678">Repressor</keyword>
<dbReference type="InterPro" id="IPR009061">
    <property type="entry name" value="DNA-bd_dom_put_sf"/>
</dbReference>
<keyword evidence="2" id="KW-0805">Transcription regulation</keyword>
<proteinExistence type="predicted"/>
<dbReference type="PROSITE" id="PS50937">
    <property type="entry name" value="HTH_MERR_2"/>
    <property type="match status" value="1"/>
</dbReference>
<dbReference type="InterPro" id="IPR000551">
    <property type="entry name" value="MerR-type_HTH_dom"/>
</dbReference>
<dbReference type="EMBL" id="PIQN01000046">
    <property type="protein sequence ID" value="PKA38752.1"/>
    <property type="molecule type" value="Genomic_DNA"/>
</dbReference>
<dbReference type="SUPFAM" id="SSF46955">
    <property type="entry name" value="Putative DNA-binding domain"/>
    <property type="match status" value="1"/>
</dbReference>
<evidence type="ECO:0000259" key="7">
    <source>
        <dbReference type="PROSITE" id="PS50937"/>
    </source>
</evidence>
<evidence type="ECO:0000256" key="1">
    <source>
        <dbReference type="ARBA" id="ARBA00022491"/>
    </source>
</evidence>
<reference evidence="8 10" key="2">
    <citation type="submission" date="2017-12" db="EMBL/GenBank/DDBJ databases">
        <title>Genome sequence of Rhizobium sullae HCNT1 isolated from Sulla coronaria nodules and featuring peculiar denitrification phenotypes.</title>
        <authorList>
            <person name="De Diego-Diaz B."/>
            <person name="Treu L."/>
            <person name="Campanaro S."/>
            <person name="Da Silva Duarte V."/>
            <person name="Basaglia M."/>
            <person name="Favaro L."/>
            <person name="Casella S."/>
            <person name="Squartini A."/>
        </authorList>
    </citation>
    <scope>NUCLEOTIDE SEQUENCE [LARGE SCALE GENOMIC DNA]</scope>
    <source>
        <strain evidence="8 10">HCNT1</strain>
    </source>
</reference>
<evidence type="ECO:0000313" key="10">
    <source>
        <dbReference type="Proteomes" id="UP000232164"/>
    </source>
</evidence>
<dbReference type="EMBL" id="SMBH01000035">
    <property type="protein sequence ID" value="TCU05411.1"/>
    <property type="molecule type" value="Genomic_DNA"/>
</dbReference>
<dbReference type="GO" id="GO:0003700">
    <property type="term" value="F:DNA-binding transcription factor activity"/>
    <property type="evidence" value="ECO:0007669"/>
    <property type="project" value="InterPro"/>
</dbReference>
<dbReference type="InterPro" id="IPR047057">
    <property type="entry name" value="MerR_fam"/>
</dbReference>
<dbReference type="PROSITE" id="PS00552">
    <property type="entry name" value="HTH_MERR_1"/>
    <property type="match status" value="1"/>
</dbReference>
<keyword evidence="4" id="KW-0804">Transcription</keyword>
<reference evidence="9 11" key="3">
    <citation type="submission" date="2019-03" db="EMBL/GenBank/DDBJ databases">
        <title>Genomic Encyclopedia of Type Strains, Phase IV (KMG-V): Genome sequencing to study the core and pangenomes of soil and plant-associated prokaryotes.</title>
        <authorList>
            <person name="Whitman W."/>
        </authorList>
    </citation>
    <scope>NUCLEOTIDE SEQUENCE [LARGE SCALE GENOMIC DNA]</scope>
    <source>
        <strain evidence="9 11">Hc14</strain>
    </source>
</reference>
<dbReference type="Pfam" id="PF13411">
    <property type="entry name" value="MerR_1"/>
    <property type="match status" value="1"/>
</dbReference>
<evidence type="ECO:0000256" key="5">
    <source>
        <dbReference type="SAM" id="Coils"/>
    </source>
</evidence>
<protein>
    <submittedName>
        <fullName evidence="9">DNA-binding transcriptional MerR regulator</fullName>
    </submittedName>
    <submittedName>
        <fullName evidence="8">MerR family transcriptional regulator</fullName>
    </submittedName>
</protein>
<keyword evidence="3 9" id="KW-0238">DNA-binding</keyword>
<evidence type="ECO:0000313" key="8">
    <source>
        <dbReference type="EMBL" id="PKA38752.1"/>
    </source>
</evidence>
<name>A0A2N0CY67_RHISU</name>
<evidence type="ECO:0000313" key="9">
    <source>
        <dbReference type="EMBL" id="TCU05411.1"/>
    </source>
</evidence>
<keyword evidence="5" id="KW-0175">Coiled coil</keyword>
<evidence type="ECO:0000256" key="4">
    <source>
        <dbReference type="ARBA" id="ARBA00023163"/>
    </source>
</evidence>